<dbReference type="Proteomes" id="UP000049127">
    <property type="component" value="Unassembled WGS sequence"/>
</dbReference>
<evidence type="ECO:0000313" key="2">
    <source>
        <dbReference type="Proteomes" id="UP000049127"/>
    </source>
</evidence>
<dbReference type="Gene3D" id="2.170.120.30">
    <property type="match status" value="1"/>
</dbReference>
<dbReference type="AlphaFoldDB" id="A0A0C7GB17"/>
<dbReference type="OrthoDB" id="2111604at2"/>
<sequence>MINKLKNNTKIKLISLLSALVLWLYVMTVEDPVETRTFSDIPITITNISMLEDRGLTIYPKEELLADIAIKGNLSSLRPINKNNIYIYGRLDDPKEGKNAIYLQANLPERVNKYDIKPTVITVDLEKVITQKRNIDIDIKGESKIDIDSIQKSIQSVNVTGPRTLVNKVSSVKAVLNVSDKEKDFSTKLKLIPIDKIGEEVQGVKLEDESVVTNVKFLQQKVVPIDIKLDNSDNSINLKDYKITPGEVTIQGKKEDLDKINSINTQTIKSEDLKGNDIEAKLDVPKGIKISDNVTSVKINIDKNITNEFLIPKSDIDIMSKQTDKEKNIDFTKVPDNIKVIITHSADLTHITKSDIQLYIDIDDTSQGEGKYIIKYKSKYNFKDVKIEPQFIEM</sequence>
<organism evidence="1 2">
    <name type="scientific">Paraclostridium sordellii</name>
    <name type="common">Clostridium sordellii</name>
    <dbReference type="NCBI Taxonomy" id="1505"/>
    <lineage>
        <taxon>Bacteria</taxon>
        <taxon>Bacillati</taxon>
        <taxon>Bacillota</taxon>
        <taxon>Clostridia</taxon>
        <taxon>Peptostreptococcales</taxon>
        <taxon>Peptostreptococcaceae</taxon>
        <taxon>Paraclostridium</taxon>
    </lineage>
</organism>
<reference evidence="1 2" key="1">
    <citation type="submission" date="2015-01" db="EMBL/GenBank/DDBJ databases">
        <authorList>
            <person name="Aslett A.Martin."/>
            <person name="De Silva Nishadi"/>
        </authorList>
    </citation>
    <scope>NUCLEOTIDE SEQUENCE [LARGE SCALE GENOMIC DNA]</scope>
    <source>
        <strain evidence="1 2">R28058</strain>
    </source>
</reference>
<dbReference type="Pfam" id="PF07949">
    <property type="entry name" value="YbbR"/>
    <property type="match status" value="1"/>
</dbReference>
<dbReference type="PANTHER" id="PTHR37804">
    <property type="entry name" value="CDAA REGULATORY PROTEIN CDAR"/>
    <property type="match status" value="1"/>
</dbReference>
<dbReference type="PANTHER" id="PTHR37804:SF1">
    <property type="entry name" value="CDAA REGULATORY PROTEIN CDAR"/>
    <property type="match status" value="1"/>
</dbReference>
<gene>
    <name evidence="1" type="ORF">R28058_29191</name>
</gene>
<dbReference type="InterPro" id="IPR012505">
    <property type="entry name" value="YbbR"/>
</dbReference>
<name>A0A0C7GB17_PARSO</name>
<dbReference type="RefSeq" id="WP_055343096.1">
    <property type="nucleotide sequence ID" value="NZ_CDNI01000024.1"/>
</dbReference>
<protein>
    <submittedName>
        <fullName evidence="1">Membrane associated protein</fullName>
    </submittedName>
</protein>
<evidence type="ECO:0000313" key="1">
    <source>
        <dbReference type="EMBL" id="CEQ05202.1"/>
    </source>
</evidence>
<dbReference type="EMBL" id="CEKZ01000024">
    <property type="protein sequence ID" value="CEQ05202.1"/>
    <property type="molecule type" value="Genomic_DNA"/>
</dbReference>
<proteinExistence type="predicted"/>
<dbReference type="Gene3D" id="2.170.120.40">
    <property type="entry name" value="YbbR-like domain"/>
    <property type="match status" value="2"/>
</dbReference>
<dbReference type="InterPro" id="IPR053154">
    <property type="entry name" value="c-di-AMP_regulator"/>
</dbReference>
<accession>A0A0C7GB17</accession>